<proteinExistence type="predicted"/>
<evidence type="ECO:0008006" key="4">
    <source>
        <dbReference type="Google" id="ProtNLM"/>
    </source>
</evidence>
<organism evidence="2 3">
    <name type="scientific">Mycobacterium intracellulare subsp. chimaera</name>
    <dbReference type="NCBI Taxonomy" id="222805"/>
    <lineage>
        <taxon>Bacteria</taxon>
        <taxon>Bacillati</taxon>
        <taxon>Actinomycetota</taxon>
        <taxon>Actinomycetes</taxon>
        <taxon>Mycobacteriales</taxon>
        <taxon>Mycobacteriaceae</taxon>
        <taxon>Mycobacterium</taxon>
        <taxon>Mycobacterium avium complex (MAC)</taxon>
    </lineage>
</organism>
<dbReference type="RefSeq" id="WP_142383138.1">
    <property type="nucleotide sequence ID" value="NZ_CP012885.2"/>
</dbReference>
<feature type="compositionally biased region" description="Polar residues" evidence="1">
    <location>
        <begin position="62"/>
        <end position="73"/>
    </location>
</feature>
<dbReference type="EMBL" id="JASZZX010000056">
    <property type="protein sequence ID" value="MDM3930008.1"/>
    <property type="molecule type" value="Genomic_DNA"/>
</dbReference>
<reference evidence="3" key="1">
    <citation type="submission" date="2023-06" db="EMBL/GenBank/DDBJ databases">
        <title>Itaconate inhibition of nontuberculous mycobacteria.</title>
        <authorList>
            <person name="Spilker T."/>
        </authorList>
    </citation>
    <scope>NUCLEOTIDE SEQUENCE [LARGE SCALE GENOMIC DNA]</scope>
    <source>
        <strain evidence="3">FLAC1071</strain>
    </source>
</reference>
<evidence type="ECO:0000313" key="3">
    <source>
        <dbReference type="Proteomes" id="UP001529272"/>
    </source>
</evidence>
<reference evidence="2 3" key="2">
    <citation type="submission" date="2023-06" db="EMBL/GenBank/DDBJ databases">
        <title>Itaconate inhibition of nontuberculous mycobacteria.</title>
        <authorList>
            <person name="Breen P."/>
            <person name="Zimbric M."/>
            <person name="Caverly L."/>
        </authorList>
    </citation>
    <scope>NUCLEOTIDE SEQUENCE [LARGE SCALE GENOMIC DNA]</scope>
    <source>
        <strain evidence="2 3">FLAC1071</strain>
    </source>
</reference>
<comment type="caution">
    <text evidence="2">The sequence shown here is derived from an EMBL/GenBank/DDBJ whole genome shotgun (WGS) entry which is preliminary data.</text>
</comment>
<name>A0ABT7PAD4_MYCIT</name>
<accession>A0ABT7PAD4</accession>
<evidence type="ECO:0000256" key="1">
    <source>
        <dbReference type="SAM" id="MobiDB-lite"/>
    </source>
</evidence>
<protein>
    <recommendedName>
        <fullName evidence="4">Transposase</fullName>
    </recommendedName>
</protein>
<sequence length="143" mass="16092">MTSAASSPTTCNCVLPPPLTERVEAHVLICLLACYSTWQLRKAWAPLTYTDEHPPTRGNPVTAAQRSPDTQAKASRHQPADSATLRSFRGLLNHVAMLTRYRIRNHHTIIEIDIPRRRHPRSTMKLAVGIHLISSEDIFMDNC</sequence>
<keyword evidence="3" id="KW-1185">Reference proteome</keyword>
<gene>
    <name evidence="2" type="ORF">QRB35_29065</name>
</gene>
<dbReference type="Proteomes" id="UP001529272">
    <property type="component" value="Unassembled WGS sequence"/>
</dbReference>
<feature type="region of interest" description="Disordered" evidence="1">
    <location>
        <begin position="51"/>
        <end position="82"/>
    </location>
</feature>
<evidence type="ECO:0000313" key="2">
    <source>
        <dbReference type="EMBL" id="MDM3930008.1"/>
    </source>
</evidence>